<dbReference type="AlphaFoldDB" id="A0A2W2GBH9"/>
<accession>A0A2W2GBH9</accession>
<dbReference type="PANTHER" id="PTHR34853">
    <property type="match status" value="1"/>
</dbReference>
<keyword evidence="1" id="KW-0732">Signal</keyword>
<dbReference type="OrthoDB" id="9798122at2"/>
<dbReference type="PROSITE" id="PS51257">
    <property type="entry name" value="PROKAR_LIPOPROTEIN"/>
    <property type="match status" value="1"/>
</dbReference>
<dbReference type="GO" id="GO:0004806">
    <property type="term" value="F:triacylglycerol lipase activity"/>
    <property type="evidence" value="ECO:0007669"/>
    <property type="project" value="InterPro"/>
</dbReference>
<dbReference type="RefSeq" id="WP_111211830.1">
    <property type="nucleotide sequence ID" value="NZ_POTY01000003.1"/>
</dbReference>
<dbReference type="InterPro" id="IPR029058">
    <property type="entry name" value="AB_hydrolase_fold"/>
</dbReference>
<sequence>MRRALALLTILGVLAGAGCDGTSPPEAGTAAPLVTPGPAGDAFYQPPTRPADAKPGQLIWARPVPSPDGLTGFAILYWSTATSGDLVAVSGVAFQPEEPASAGPRSILAWAHGTVGLDDSCAPSRGYARGAGDSLALVRRAIAEGAIFVASDYEGLGTPGEHPFMVNEASARNVLDSIRAGSQLFDATGASAFILGQSQGGAAALYAAEIHAKYAPDIRLVGAAGVAVPAGLDELDAQLAGGPYFGYVLMTAHGYRTAYPQVAMDGLTAAGSTALDQIPGKCVDEILGEYADGRTDTYGTGAVLDAPEVRALLAKNELGGTAPDVPIMLVHGEVDDTIPLRNARELRQRYCAASAMITAKLFPGKGHVDVLPAALPEILAFFKQRLAGATASSTCAAPA</sequence>
<evidence type="ECO:0000313" key="3">
    <source>
        <dbReference type="Proteomes" id="UP000248924"/>
    </source>
</evidence>
<dbReference type="Pfam" id="PF03583">
    <property type="entry name" value="LIP"/>
    <property type="match status" value="1"/>
</dbReference>
<evidence type="ECO:0000313" key="2">
    <source>
        <dbReference type="EMBL" id="PZG24124.1"/>
    </source>
</evidence>
<proteinExistence type="predicted"/>
<protein>
    <recommendedName>
        <fullName evidence="4">Lipase</fullName>
    </recommendedName>
</protein>
<evidence type="ECO:0008006" key="4">
    <source>
        <dbReference type="Google" id="ProtNLM"/>
    </source>
</evidence>
<dbReference type="GO" id="GO:0016042">
    <property type="term" value="P:lipid catabolic process"/>
    <property type="evidence" value="ECO:0007669"/>
    <property type="project" value="InterPro"/>
</dbReference>
<dbReference type="PANTHER" id="PTHR34853:SF1">
    <property type="entry name" value="LIPASE 5"/>
    <property type="match status" value="1"/>
</dbReference>
<dbReference type="EMBL" id="POTY01000003">
    <property type="protein sequence ID" value="PZG24124.1"/>
    <property type="molecule type" value="Genomic_DNA"/>
</dbReference>
<dbReference type="InterPro" id="IPR005152">
    <property type="entry name" value="Lipase_secreted"/>
</dbReference>
<gene>
    <name evidence="2" type="ORF">C1I95_01010</name>
</gene>
<name>A0A2W2GBH9_9ACTN</name>
<organism evidence="2 3">
    <name type="scientific">Micromonospora craterilacus</name>
    <dbReference type="NCBI Taxonomy" id="1655439"/>
    <lineage>
        <taxon>Bacteria</taxon>
        <taxon>Bacillati</taxon>
        <taxon>Actinomycetota</taxon>
        <taxon>Actinomycetes</taxon>
        <taxon>Micromonosporales</taxon>
        <taxon>Micromonosporaceae</taxon>
        <taxon>Micromonospora</taxon>
    </lineage>
</organism>
<dbReference type="SUPFAM" id="SSF53474">
    <property type="entry name" value="alpha/beta-Hydrolases"/>
    <property type="match status" value="1"/>
</dbReference>
<dbReference type="Gene3D" id="3.40.50.1820">
    <property type="entry name" value="alpha/beta hydrolase"/>
    <property type="match status" value="1"/>
</dbReference>
<dbReference type="PIRSF" id="PIRSF029171">
    <property type="entry name" value="Esterase_LipA"/>
    <property type="match status" value="1"/>
</dbReference>
<dbReference type="Proteomes" id="UP000248924">
    <property type="component" value="Unassembled WGS sequence"/>
</dbReference>
<keyword evidence="3" id="KW-1185">Reference proteome</keyword>
<feature type="chain" id="PRO_5039699399" description="Lipase" evidence="1">
    <location>
        <begin position="20"/>
        <end position="399"/>
    </location>
</feature>
<dbReference type="Gene3D" id="1.10.260.130">
    <property type="match status" value="1"/>
</dbReference>
<feature type="signal peptide" evidence="1">
    <location>
        <begin position="1"/>
        <end position="19"/>
    </location>
</feature>
<reference evidence="2 3" key="1">
    <citation type="submission" date="2018-01" db="EMBL/GenBank/DDBJ databases">
        <title>Draft genome sequence of Jishengella sp. NA12.</title>
        <authorList>
            <person name="Sahin N."/>
            <person name="Ay H."/>
            <person name="Saygin H."/>
        </authorList>
    </citation>
    <scope>NUCLEOTIDE SEQUENCE [LARGE SCALE GENOMIC DNA]</scope>
    <source>
        <strain evidence="2 3">NA12</strain>
    </source>
</reference>
<comment type="caution">
    <text evidence="2">The sequence shown here is derived from an EMBL/GenBank/DDBJ whole genome shotgun (WGS) entry which is preliminary data.</text>
</comment>
<evidence type="ECO:0000256" key="1">
    <source>
        <dbReference type="SAM" id="SignalP"/>
    </source>
</evidence>